<evidence type="ECO:0000313" key="3">
    <source>
        <dbReference type="EMBL" id="OUS44251.1"/>
    </source>
</evidence>
<accession>A0A1Y5I469</accession>
<dbReference type="EMBL" id="KZ155825">
    <property type="protein sequence ID" value="OUS44251.1"/>
    <property type="molecule type" value="Genomic_DNA"/>
</dbReference>
<dbReference type="CDD" id="cd02440">
    <property type="entry name" value="AdoMet_MTases"/>
    <property type="match status" value="1"/>
</dbReference>
<dbReference type="InterPro" id="IPR041698">
    <property type="entry name" value="Methyltransf_25"/>
</dbReference>
<feature type="domain" description="Methyltransferase" evidence="2">
    <location>
        <begin position="214"/>
        <end position="302"/>
    </location>
</feature>
<reference evidence="3" key="1">
    <citation type="submission" date="2017-04" db="EMBL/GenBank/DDBJ databases">
        <title>Population genomics of picophytoplankton unveils novel chromosome hypervariability.</title>
        <authorList>
            <consortium name="DOE Joint Genome Institute"/>
            <person name="Blanc-Mathieu R."/>
            <person name="Krasovec M."/>
            <person name="Hebrard M."/>
            <person name="Yau S."/>
            <person name="Desgranges E."/>
            <person name="Martin J."/>
            <person name="Schackwitz W."/>
            <person name="Kuo A."/>
            <person name="Salin G."/>
            <person name="Donnadieu C."/>
            <person name="Desdevises Y."/>
            <person name="Sanchez-Ferandin S."/>
            <person name="Moreau H."/>
            <person name="Rivals E."/>
            <person name="Grigoriev I.V."/>
            <person name="Grimsley N."/>
            <person name="Eyre-Walker A."/>
            <person name="Piganeau G."/>
        </authorList>
    </citation>
    <scope>NUCLEOTIDE SEQUENCE [LARGE SCALE GENOMIC DNA]</scope>
    <source>
        <strain evidence="3">RCC 1115</strain>
    </source>
</reference>
<feature type="compositionally biased region" description="Basic and acidic residues" evidence="1">
    <location>
        <begin position="182"/>
        <end position="191"/>
    </location>
</feature>
<evidence type="ECO:0000256" key="1">
    <source>
        <dbReference type="SAM" id="MobiDB-lite"/>
    </source>
</evidence>
<name>A0A1Y5I469_OSTTA</name>
<dbReference type="AlphaFoldDB" id="A0A1Y5I469"/>
<protein>
    <submittedName>
        <fullName evidence="3">S-adenosyl-L-methionine-dependent methyltransferase</fullName>
    </submittedName>
</protein>
<proteinExistence type="predicted"/>
<feature type="compositionally biased region" description="Polar residues" evidence="1">
    <location>
        <begin position="192"/>
        <end position="202"/>
    </location>
</feature>
<dbReference type="GO" id="GO:0032259">
    <property type="term" value="P:methylation"/>
    <property type="evidence" value="ECO:0007669"/>
    <property type="project" value="UniProtKB-KW"/>
</dbReference>
<dbReference type="Gene3D" id="3.40.50.150">
    <property type="entry name" value="Vaccinia Virus protein VP39"/>
    <property type="match status" value="2"/>
</dbReference>
<keyword evidence="3" id="KW-0489">Methyltransferase</keyword>
<dbReference type="eggNOG" id="ENOG502SFR3">
    <property type="taxonomic scope" value="Eukaryota"/>
</dbReference>
<dbReference type="InterPro" id="IPR029063">
    <property type="entry name" value="SAM-dependent_MTases_sf"/>
</dbReference>
<dbReference type="GO" id="GO:0008168">
    <property type="term" value="F:methyltransferase activity"/>
    <property type="evidence" value="ECO:0007669"/>
    <property type="project" value="UniProtKB-KW"/>
</dbReference>
<feature type="region of interest" description="Disordered" evidence="1">
    <location>
        <begin position="128"/>
        <end position="202"/>
    </location>
</feature>
<dbReference type="SUPFAM" id="SSF53335">
    <property type="entry name" value="S-adenosyl-L-methionine-dependent methyltransferases"/>
    <property type="match status" value="1"/>
</dbReference>
<sequence>MSSARPLRVALVAASSARRDDSTTGTVRRASSARATPWTCATCVKAGFRESLLFARADETLACARGHARDRARSGYVHLCSSSKVRGDSRGQLRARARFLGRGRYADVSAAVAEEVLRRIEDDVDDVGDVGDASIANGDGSSGELKTVGDDLDACSGAEGGSRATPSTPRARRLAKKRRPREVKSGHHERPITSQDTDGVRTTVTPSRALRVGDFGCGEGYYADVVRAMARDGGAVNLELLAMDASKDACDFTARRLGRDVHVAVVDCSRSLPLEDASLDVAMSVFAPRSPIELARVLRPGGRVVVARANSDHMSELREVRGDGVVVLGVEKDKGERVDSAMRDAGFEIESEREIRQTMSLSEDDVVDIIFMGPSGHHAESEDAVRRAVGGVTREVTKSVVVTVYALPK</sequence>
<dbReference type="Proteomes" id="UP000195557">
    <property type="component" value="Unassembled WGS sequence"/>
</dbReference>
<gene>
    <name evidence="3" type="ORF">BE221DRAFT_193698</name>
</gene>
<keyword evidence="3" id="KW-0808">Transferase</keyword>
<organism evidence="3">
    <name type="scientific">Ostreococcus tauri</name>
    <name type="common">Marine green alga</name>
    <dbReference type="NCBI Taxonomy" id="70448"/>
    <lineage>
        <taxon>Eukaryota</taxon>
        <taxon>Viridiplantae</taxon>
        <taxon>Chlorophyta</taxon>
        <taxon>Mamiellophyceae</taxon>
        <taxon>Mamiellales</taxon>
        <taxon>Bathycoccaceae</taxon>
        <taxon>Ostreococcus</taxon>
    </lineage>
</organism>
<feature type="compositionally biased region" description="Basic residues" evidence="1">
    <location>
        <begin position="170"/>
        <end position="181"/>
    </location>
</feature>
<evidence type="ECO:0000259" key="2">
    <source>
        <dbReference type="Pfam" id="PF13649"/>
    </source>
</evidence>
<dbReference type="Pfam" id="PF13649">
    <property type="entry name" value="Methyltransf_25"/>
    <property type="match status" value="1"/>
</dbReference>